<feature type="transmembrane region" description="Helical" evidence="2">
    <location>
        <begin position="12"/>
        <end position="30"/>
    </location>
</feature>
<feature type="chain" id="PRO_5027068853" evidence="3">
    <location>
        <begin position="19"/>
        <end position="110"/>
    </location>
</feature>
<dbReference type="OrthoDB" id="5410040at2759"/>
<dbReference type="GO" id="GO:0005759">
    <property type="term" value="C:mitochondrial matrix"/>
    <property type="evidence" value="ECO:0007669"/>
    <property type="project" value="TreeGrafter"/>
</dbReference>
<keyword evidence="2" id="KW-1133">Transmembrane helix</keyword>
<reference evidence="5" key="3">
    <citation type="submission" date="2025-08" db="UniProtKB">
        <authorList>
            <consortium name="RefSeq"/>
        </authorList>
    </citation>
    <scope>IDENTIFICATION</scope>
    <source>
        <strain evidence="5">CBS 342.82</strain>
    </source>
</reference>
<dbReference type="GeneID" id="54358338"/>
<reference evidence="5" key="2">
    <citation type="submission" date="2020-04" db="EMBL/GenBank/DDBJ databases">
        <authorList>
            <consortium name="NCBI Genome Project"/>
        </authorList>
    </citation>
    <scope>NUCLEOTIDE SEQUENCE</scope>
    <source>
        <strain evidence="5">CBS 342.82</strain>
    </source>
</reference>
<feature type="non-terminal residue" evidence="5">
    <location>
        <position position="1"/>
    </location>
</feature>
<feature type="region of interest" description="Disordered" evidence="1">
    <location>
        <begin position="37"/>
        <end position="110"/>
    </location>
</feature>
<keyword evidence="2" id="KW-0812">Transmembrane</keyword>
<feature type="compositionally biased region" description="Basic and acidic residues" evidence="1">
    <location>
        <begin position="87"/>
        <end position="96"/>
    </location>
</feature>
<evidence type="ECO:0000313" key="4">
    <source>
        <dbReference type="Proteomes" id="UP000504637"/>
    </source>
</evidence>
<evidence type="ECO:0000256" key="1">
    <source>
        <dbReference type="SAM" id="MobiDB-lite"/>
    </source>
</evidence>
<protein>
    <submittedName>
        <fullName evidence="5">Uncharacterized protein</fullName>
    </submittedName>
</protein>
<accession>A0A6J3M6Z5</accession>
<feature type="compositionally biased region" description="Low complexity" evidence="1">
    <location>
        <begin position="63"/>
        <end position="85"/>
    </location>
</feature>
<organism evidence="5">
    <name type="scientific">Dissoconium aciculare CBS 342.82</name>
    <dbReference type="NCBI Taxonomy" id="1314786"/>
    <lineage>
        <taxon>Eukaryota</taxon>
        <taxon>Fungi</taxon>
        <taxon>Dikarya</taxon>
        <taxon>Ascomycota</taxon>
        <taxon>Pezizomycotina</taxon>
        <taxon>Dothideomycetes</taxon>
        <taxon>Dothideomycetidae</taxon>
        <taxon>Mycosphaerellales</taxon>
        <taxon>Dissoconiaceae</taxon>
        <taxon>Dissoconium</taxon>
    </lineage>
</organism>
<dbReference type="AlphaFoldDB" id="A0A6J3M6Z5"/>
<feature type="signal peptide" evidence="3">
    <location>
        <begin position="1"/>
        <end position="18"/>
    </location>
</feature>
<sequence length="110" mass="11652">FLHPRSSMTGTLFTGTLAVSFLVVGIPHLLPCPADRRQFADSAECPDGRVPRRRKKRDADGTLSNSANAPSSPAAAANDEALASLSEDERPKRECPVPKPGGLLGQIIGF</sequence>
<keyword evidence="2" id="KW-0472">Membrane</keyword>
<gene>
    <name evidence="5" type="ORF">K489DRAFT_305471</name>
</gene>
<proteinExistence type="predicted"/>
<dbReference type="GO" id="GO:0033617">
    <property type="term" value="P:mitochondrial respiratory chain complex IV assembly"/>
    <property type="evidence" value="ECO:0007669"/>
    <property type="project" value="TreeGrafter"/>
</dbReference>
<dbReference type="PANTHER" id="PTHR40020">
    <property type="entry name" value="CYTOCHROME C OXIDASE ASSEMBLY FACTOR 2"/>
    <property type="match status" value="1"/>
</dbReference>
<evidence type="ECO:0000256" key="2">
    <source>
        <dbReference type="SAM" id="Phobius"/>
    </source>
</evidence>
<evidence type="ECO:0000313" key="5">
    <source>
        <dbReference type="RefSeq" id="XP_033460821.1"/>
    </source>
</evidence>
<dbReference type="RefSeq" id="XP_033460821.1">
    <property type="nucleotide sequence ID" value="XM_033600538.1"/>
</dbReference>
<keyword evidence="3" id="KW-0732">Signal</keyword>
<dbReference type="Proteomes" id="UP000504637">
    <property type="component" value="Unplaced"/>
</dbReference>
<name>A0A6J3M6Z5_9PEZI</name>
<feature type="non-terminal residue" evidence="5">
    <location>
        <position position="110"/>
    </location>
</feature>
<keyword evidence="4" id="KW-1185">Reference proteome</keyword>
<dbReference type="PANTHER" id="PTHR40020:SF1">
    <property type="entry name" value="CYTOCHROME C OXIDASE ASSEMBLY FACTOR 2"/>
    <property type="match status" value="1"/>
</dbReference>
<evidence type="ECO:0000256" key="3">
    <source>
        <dbReference type="SAM" id="SignalP"/>
    </source>
</evidence>
<reference evidence="5" key="1">
    <citation type="submission" date="2020-01" db="EMBL/GenBank/DDBJ databases">
        <authorList>
            <consortium name="DOE Joint Genome Institute"/>
            <person name="Haridas S."/>
            <person name="Albert R."/>
            <person name="Binder M."/>
            <person name="Bloem J."/>
            <person name="Labutti K."/>
            <person name="Salamov A."/>
            <person name="Andreopoulos B."/>
            <person name="Baker S.E."/>
            <person name="Barry K."/>
            <person name="Bills G."/>
            <person name="Bluhm B.H."/>
            <person name="Cannon C."/>
            <person name="Castanera R."/>
            <person name="Culley D.E."/>
            <person name="Daum C."/>
            <person name="Ezra D."/>
            <person name="Gonzalez J.B."/>
            <person name="Henrissat B."/>
            <person name="Kuo A."/>
            <person name="Liang C."/>
            <person name="Lipzen A."/>
            <person name="Lutzoni F."/>
            <person name="Magnuson J."/>
            <person name="Mondo S."/>
            <person name="Nolan M."/>
            <person name="Ohm R."/>
            <person name="Pangilinan J."/>
            <person name="Park H.-J."/>
            <person name="Ramirez L."/>
            <person name="Alfaro M."/>
            <person name="Sun H."/>
            <person name="Tritt A."/>
            <person name="Yoshinaga Y."/>
            <person name="Zwiers L.-H."/>
            <person name="Turgeon B.G."/>
            <person name="Goodwin S.B."/>
            <person name="Spatafora J.W."/>
            <person name="Crous P.W."/>
            <person name="Grigoriev I.V."/>
        </authorList>
    </citation>
    <scope>NUCLEOTIDE SEQUENCE</scope>
    <source>
        <strain evidence="5">CBS 342.82</strain>
    </source>
</reference>